<evidence type="ECO:0000313" key="2">
    <source>
        <dbReference type="EMBL" id="KAG0721090.1"/>
    </source>
</evidence>
<dbReference type="AlphaFoldDB" id="A0A8J4Y4X7"/>
<evidence type="ECO:0008006" key="4">
    <source>
        <dbReference type="Google" id="ProtNLM"/>
    </source>
</evidence>
<accession>A0A8J4Y4X7</accession>
<feature type="region of interest" description="Disordered" evidence="1">
    <location>
        <begin position="177"/>
        <end position="217"/>
    </location>
</feature>
<name>A0A8J4Y4X7_CHIOP</name>
<dbReference type="Proteomes" id="UP000770661">
    <property type="component" value="Unassembled WGS sequence"/>
</dbReference>
<evidence type="ECO:0000256" key="1">
    <source>
        <dbReference type="SAM" id="MobiDB-lite"/>
    </source>
</evidence>
<keyword evidence="3" id="KW-1185">Reference proteome</keyword>
<gene>
    <name evidence="2" type="ORF">GWK47_006535</name>
</gene>
<proteinExistence type="predicted"/>
<protein>
    <recommendedName>
        <fullName evidence="4">Endonuclease/exonuclease/phosphatase domain-containing protein</fullName>
    </recommendedName>
</protein>
<evidence type="ECO:0000313" key="3">
    <source>
        <dbReference type="Proteomes" id="UP000770661"/>
    </source>
</evidence>
<comment type="caution">
    <text evidence="2">The sequence shown here is derived from an EMBL/GenBank/DDBJ whole genome shotgun (WGS) entry which is preliminary data.</text>
</comment>
<sequence length="451" mass="49697">MAYSGPATLSDVEGDLAMSDDDTTYDGAFPALQHQGRAAPVVPNKCPVADVLNSSGESLCPASKTVKHRAAVTGQREVLRQSSLQRPLQTLPLKPAPSPPAFAPRDAYVKLIFEEYPSVDTKLRWLAEVNRAFLLDRELAEVKMSAVTSRFVYISRQRMDIVDRKCAWCAGGHDSRTCPHRAPPPQDAAASSTPPPPIADTSNWKCPRCQKPDADPHPQPLGVRDLYHLHRATTHHPSPLPLLSLRREAPALAGYVSYVHIVRNGLIAYVHSTVQHQLLRCSGDPDTTYQLLEVTVGTGKIKLGNVYSAPTRLNVLALPLPTACGMVLIGDFNARHPELGDLSGLRRPPGARSWTLDARILEVFRVAGADGLLFQQNPTPHHLHGYQEFRDNLVALQRCVRTESWRNFTGGINHQTSVQSMWRVINKVIRKKPATALHHSPGELAQHLIES</sequence>
<reference evidence="2" key="1">
    <citation type="submission" date="2020-07" db="EMBL/GenBank/DDBJ databases">
        <title>The High-quality genome of the commercially important snow crab, Chionoecetes opilio.</title>
        <authorList>
            <person name="Jeong J.-H."/>
            <person name="Ryu S."/>
        </authorList>
    </citation>
    <scope>NUCLEOTIDE SEQUENCE</scope>
    <source>
        <strain evidence="2">MADBK_172401_WGS</strain>
        <tissue evidence="2">Digestive gland</tissue>
    </source>
</reference>
<dbReference type="EMBL" id="JACEEZ010011870">
    <property type="protein sequence ID" value="KAG0721090.1"/>
    <property type="molecule type" value="Genomic_DNA"/>
</dbReference>
<dbReference type="OrthoDB" id="6373033at2759"/>
<organism evidence="2 3">
    <name type="scientific">Chionoecetes opilio</name>
    <name type="common">Atlantic snow crab</name>
    <name type="synonym">Cancer opilio</name>
    <dbReference type="NCBI Taxonomy" id="41210"/>
    <lineage>
        <taxon>Eukaryota</taxon>
        <taxon>Metazoa</taxon>
        <taxon>Ecdysozoa</taxon>
        <taxon>Arthropoda</taxon>
        <taxon>Crustacea</taxon>
        <taxon>Multicrustacea</taxon>
        <taxon>Malacostraca</taxon>
        <taxon>Eumalacostraca</taxon>
        <taxon>Eucarida</taxon>
        <taxon>Decapoda</taxon>
        <taxon>Pleocyemata</taxon>
        <taxon>Brachyura</taxon>
        <taxon>Eubrachyura</taxon>
        <taxon>Majoidea</taxon>
        <taxon>Majidae</taxon>
        <taxon>Chionoecetes</taxon>
    </lineage>
</organism>